<evidence type="ECO:0008006" key="4">
    <source>
        <dbReference type="Google" id="ProtNLM"/>
    </source>
</evidence>
<feature type="region of interest" description="Disordered" evidence="1">
    <location>
        <begin position="232"/>
        <end position="304"/>
    </location>
</feature>
<dbReference type="eggNOG" id="ENOG502S5KA">
    <property type="taxonomic scope" value="Eukaryota"/>
</dbReference>
<dbReference type="InParanoid" id="G2XRX8"/>
<evidence type="ECO:0000256" key="1">
    <source>
        <dbReference type="SAM" id="MobiDB-lite"/>
    </source>
</evidence>
<protein>
    <recommendedName>
        <fullName evidence="4">Cytoplasmic protein</fullName>
    </recommendedName>
</protein>
<organism evidence="2 3">
    <name type="scientific">Botryotinia fuckeliana (strain T4)</name>
    <name type="common">Noble rot fungus</name>
    <name type="synonym">Botrytis cinerea</name>
    <dbReference type="NCBI Taxonomy" id="999810"/>
    <lineage>
        <taxon>Eukaryota</taxon>
        <taxon>Fungi</taxon>
        <taxon>Dikarya</taxon>
        <taxon>Ascomycota</taxon>
        <taxon>Pezizomycotina</taxon>
        <taxon>Leotiomycetes</taxon>
        <taxon>Helotiales</taxon>
        <taxon>Sclerotiniaceae</taxon>
        <taxon>Botrytis</taxon>
    </lineage>
</organism>
<dbReference type="HOGENOM" id="CLU_079668_0_0_1"/>
<gene>
    <name evidence="2" type="ORF">BofuT4_P065360.1</name>
</gene>
<accession>G2XRX8</accession>
<dbReference type="Proteomes" id="UP000008177">
    <property type="component" value="Unplaced contigs"/>
</dbReference>
<evidence type="ECO:0000313" key="3">
    <source>
        <dbReference type="Proteomes" id="UP000008177"/>
    </source>
</evidence>
<feature type="region of interest" description="Disordered" evidence="1">
    <location>
        <begin position="55"/>
        <end position="82"/>
    </location>
</feature>
<evidence type="ECO:0000313" key="2">
    <source>
        <dbReference type="EMBL" id="CCD33724.1"/>
    </source>
</evidence>
<dbReference type="AlphaFoldDB" id="G2XRX8"/>
<feature type="compositionally biased region" description="Basic and acidic residues" evidence="1">
    <location>
        <begin position="232"/>
        <end position="286"/>
    </location>
</feature>
<reference evidence="3" key="1">
    <citation type="journal article" date="2011" name="PLoS Genet.">
        <title>Genomic analysis of the necrotrophic fungal pathogens Sclerotinia sclerotiorum and Botrytis cinerea.</title>
        <authorList>
            <person name="Amselem J."/>
            <person name="Cuomo C.A."/>
            <person name="van Kan J.A."/>
            <person name="Viaud M."/>
            <person name="Benito E.P."/>
            <person name="Couloux A."/>
            <person name="Coutinho P.M."/>
            <person name="de Vries R.P."/>
            <person name="Dyer P.S."/>
            <person name="Fillinger S."/>
            <person name="Fournier E."/>
            <person name="Gout L."/>
            <person name="Hahn M."/>
            <person name="Kohn L."/>
            <person name="Lapalu N."/>
            <person name="Plummer K.M."/>
            <person name="Pradier J.M."/>
            <person name="Quevillon E."/>
            <person name="Sharon A."/>
            <person name="Simon A."/>
            <person name="ten Have A."/>
            <person name="Tudzynski B."/>
            <person name="Tudzynski P."/>
            <person name="Wincker P."/>
            <person name="Andrew M."/>
            <person name="Anthouard V."/>
            <person name="Beever R.E."/>
            <person name="Beffa R."/>
            <person name="Benoit I."/>
            <person name="Bouzid O."/>
            <person name="Brault B."/>
            <person name="Chen Z."/>
            <person name="Choquer M."/>
            <person name="Collemare J."/>
            <person name="Cotton P."/>
            <person name="Danchin E.G."/>
            <person name="Da Silva C."/>
            <person name="Gautier A."/>
            <person name="Giraud C."/>
            <person name="Giraud T."/>
            <person name="Gonzalez C."/>
            <person name="Grossetete S."/>
            <person name="Guldener U."/>
            <person name="Henrissat B."/>
            <person name="Howlett B.J."/>
            <person name="Kodira C."/>
            <person name="Kretschmer M."/>
            <person name="Lappartient A."/>
            <person name="Leroch M."/>
            <person name="Levis C."/>
            <person name="Mauceli E."/>
            <person name="Neuveglise C."/>
            <person name="Oeser B."/>
            <person name="Pearson M."/>
            <person name="Poulain J."/>
            <person name="Poussereau N."/>
            <person name="Quesneville H."/>
            <person name="Rascle C."/>
            <person name="Schumacher J."/>
            <person name="Segurens B."/>
            <person name="Sexton A."/>
            <person name="Silva E."/>
            <person name="Sirven C."/>
            <person name="Soanes D.M."/>
            <person name="Talbot N.J."/>
            <person name="Templeton M."/>
            <person name="Yandava C."/>
            <person name="Yarden O."/>
            <person name="Zeng Q."/>
            <person name="Rollins J.A."/>
            <person name="Lebrun M.H."/>
            <person name="Dickman M."/>
        </authorList>
    </citation>
    <scope>NUCLEOTIDE SEQUENCE [LARGE SCALE GENOMIC DNA]</scope>
    <source>
        <strain evidence="3">T4</strain>
    </source>
</reference>
<dbReference type="EMBL" id="FQ790259">
    <property type="protein sequence ID" value="CCD33724.1"/>
    <property type="molecule type" value="Genomic_DNA"/>
</dbReference>
<dbReference type="OrthoDB" id="2589819at2759"/>
<proteinExistence type="predicted"/>
<name>G2XRX8_BOTF4</name>
<sequence length="304" mass="35543">MMRGDAAWPRVPNKATITSDFPLREIPHTYIVPRKKFNIHRLFYILQAQFSESGKVTMPSRPSKSTDDVLPSPGQFTRPPPSQYYTYRIQRGEQGVLTYEPYKSYLLPLWRFRTPSIAEKSSNALYGEFLRFYKDNDFVGMDMSRKFIQMGMTRSKRYANHKGGRKYDVGKDGEKVEIEKSQGHEGQADKLMASGIFKEMWERCRGHEGYKALKEKFQKELNDWISVHGEKTRSDEEGFQVREQEQGEEAKYIKREGEGAGDLKDSRQRKRPWSEIKDGQKIKTEDSVEETSSNPRMKRKRIDL</sequence>
<dbReference type="InterPro" id="IPR025494">
    <property type="entry name" value="DUF4385"/>
</dbReference>
<dbReference type="Pfam" id="PF14328">
    <property type="entry name" value="DUF4385"/>
    <property type="match status" value="1"/>
</dbReference>